<gene>
    <name evidence="2" type="ORF">EXIGLDRAFT_574440</name>
</gene>
<dbReference type="STRING" id="1314781.A0A165ETK7"/>
<evidence type="ECO:0000313" key="2">
    <source>
        <dbReference type="EMBL" id="KZV87653.1"/>
    </source>
</evidence>
<evidence type="ECO:0000259" key="1">
    <source>
        <dbReference type="Pfam" id="PF13976"/>
    </source>
</evidence>
<organism evidence="2 3">
    <name type="scientific">Exidia glandulosa HHB12029</name>
    <dbReference type="NCBI Taxonomy" id="1314781"/>
    <lineage>
        <taxon>Eukaryota</taxon>
        <taxon>Fungi</taxon>
        <taxon>Dikarya</taxon>
        <taxon>Basidiomycota</taxon>
        <taxon>Agaricomycotina</taxon>
        <taxon>Agaricomycetes</taxon>
        <taxon>Auriculariales</taxon>
        <taxon>Exidiaceae</taxon>
        <taxon>Exidia</taxon>
    </lineage>
</organism>
<dbReference type="Proteomes" id="UP000077266">
    <property type="component" value="Unassembled WGS sequence"/>
</dbReference>
<protein>
    <recommendedName>
        <fullName evidence="1">GAG-pre-integrase domain-containing protein</fullName>
    </recommendedName>
</protein>
<dbReference type="Pfam" id="PF13976">
    <property type="entry name" value="gag_pre-integrs"/>
    <property type="match status" value="1"/>
</dbReference>
<sequence>VDINVMHRRLGHLNFRSLKRMVAQKQLGNIAKLTGEPAFCEACVLGKMKKLPFKA</sequence>
<dbReference type="OrthoDB" id="7691805at2759"/>
<evidence type="ECO:0000313" key="3">
    <source>
        <dbReference type="Proteomes" id="UP000077266"/>
    </source>
</evidence>
<accession>A0A165ETK7</accession>
<name>A0A165ETK7_EXIGL</name>
<feature type="non-terminal residue" evidence="2">
    <location>
        <position position="55"/>
    </location>
</feature>
<feature type="non-terminal residue" evidence="2">
    <location>
        <position position="1"/>
    </location>
</feature>
<dbReference type="InterPro" id="IPR025724">
    <property type="entry name" value="GAG-pre-integrase_dom"/>
</dbReference>
<keyword evidence="3" id="KW-1185">Reference proteome</keyword>
<proteinExistence type="predicted"/>
<feature type="domain" description="GAG-pre-integrase" evidence="1">
    <location>
        <begin position="2"/>
        <end position="48"/>
    </location>
</feature>
<dbReference type="EMBL" id="KV426119">
    <property type="protein sequence ID" value="KZV87653.1"/>
    <property type="molecule type" value="Genomic_DNA"/>
</dbReference>
<dbReference type="AlphaFoldDB" id="A0A165ETK7"/>
<dbReference type="InParanoid" id="A0A165ETK7"/>
<reference evidence="2 3" key="1">
    <citation type="journal article" date="2016" name="Mol. Biol. Evol.">
        <title>Comparative Genomics of Early-Diverging Mushroom-Forming Fungi Provides Insights into the Origins of Lignocellulose Decay Capabilities.</title>
        <authorList>
            <person name="Nagy L.G."/>
            <person name="Riley R."/>
            <person name="Tritt A."/>
            <person name="Adam C."/>
            <person name="Daum C."/>
            <person name="Floudas D."/>
            <person name="Sun H."/>
            <person name="Yadav J.S."/>
            <person name="Pangilinan J."/>
            <person name="Larsson K.H."/>
            <person name="Matsuura K."/>
            <person name="Barry K."/>
            <person name="Labutti K."/>
            <person name="Kuo R."/>
            <person name="Ohm R.A."/>
            <person name="Bhattacharya S.S."/>
            <person name="Shirouzu T."/>
            <person name="Yoshinaga Y."/>
            <person name="Martin F.M."/>
            <person name="Grigoriev I.V."/>
            <person name="Hibbett D.S."/>
        </authorList>
    </citation>
    <scope>NUCLEOTIDE SEQUENCE [LARGE SCALE GENOMIC DNA]</scope>
    <source>
        <strain evidence="2 3">HHB12029</strain>
    </source>
</reference>